<dbReference type="EMBL" id="QGNW01000004">
    <property type="protein sequence ID" value="RVX21976.1"/>
    <property type="molecule type" value="Genomic_DNA"/>
</dbReference>
<evidence type="ECO:0000313" key="2">
    <source>
        <dbReference type="EMBL" id="RVX21976.1"/>
    </source>
</evidence>
<dbReference type="AlphaFoldDB" id="A0A438KL99"/>
<comment type="caution">
    <text evidence="2">The sequence shown here is derived from an EMBL/GenBank/DDBJ whole genome shotgun (WGS) entry which is preliminary data.</text>
</comment>
<sequence>MNKVLLCKWCWRYASDRDSLWKKVIKGKYGEEEGGWRSCKVRNPFAVGFWKAISKEWDLFSSNVCHAIGDGKIVKFWRDRCSQEPLKELYPNLYALSEAKET</sequence>
<evidence type="ECO:0000313" key="3">
    <source>
        <dbReference type="Proteomes" id="UP000288805"/>
    </source>
</evidence>
<accession>A0A438KL99</accession>
<proteinExistence type="predicted"/>
<dbReference type="Proteomes" id="UP000288805">
    <property type="component" value="Unassembled WGS sequence"/>
</dbReference>
<organism evidence="2 3">
    <name type="scientific">Vitis vinifera</name>
    <name type="common">Grape</name>
    <dbReference type="NCBI Taxonomy" id="29760"/>
    <lineage>
        <taxon>Eukaryota</taxon>
        <taxon>Viridiplantae</taxon>
        <taxon>Streptophyta</taxon>
        <taxon>Embryophyta</taxon>
        <taxon>Tracheophyta</taxon>
        <taxon>Spermatophyta</taxon>
        <taxon>Magnoliopsida</taxon>
        <taxon>eudicotyledons</taxon>
        <taxon>Gunneridae</taxon>
        <taxon>Pentapetalae</taxon>
        <taxon>rosids</taxon>
        <taxon>Vitales</taxon>
        <taxon>Vitaceae</taxon>
        <taxon>Viteae</taxon>
        <taxon>Vitis</taxon>
    </lineage>
</organism>
<name>A0A438KL99_VITVI</name>
<gene>
    <name evidence="2" type="ORF">CK203_001584</name>
    <name evidence="1" type="ORF">CK203_088119</name>
</gene>
<protein>
    <submittedName>
        <fullName evidence="2">Uncharacterized protein</fullName>
    </submittedName>
</protein>
<dbReference type="EMBL" id="QGNW01001111">
    <property type="protein sequence ID" value="RVW55634.1"/>
    <property type="molecule type" value="Genomic_DNA"/>
</dbReference>
<reference evidence="2 3" key="1">
    <citation type="journal article" date="2018" name="PLoS Genet.">
        <title>Population sequencing reveals clonal diversity and ancestral inbreeding in the grapevine cultivar Chardonnay.</title>
        <authorList>
            <person name="Roach M.J."/>
            <person name="Johnson D.L."/>
            <person name="Bohlmann J."/>
            <person name="van Vuuren H.J."/>
            <person name="Jones S.J."/>
            <person name="Pretorius I.S."/>
            <person name="Schmidt S.A."/>
            <person name="Borneman A.R."/>
        </authorList>
    </citation>
    <scope>NUCLEOTIDE SEQUENCE [LARGE SCALE GENOMIC DNA]</scope>
    <source>
        <strain evidence="3">cv. Chardonnay</strain>
        <strain evidence="2">I10V1</strain>
        <tissue evidence="2">Leaf</tissue>
    </source>
</reference>
<evidence type="ECO:0000313" key="1">
    <source>
        <dbReference type="EMBL" id="RVW55634.1"/>
    </source>
</evidence>